<name>A0A1G1ZB52_9BACT</name>
<dbReference type="PANTHER" id="PTHR34988:SF1">
    <property type="entry name" value="DNA-BINDING PROTEIN"/>
    <property type="match status" value="1"/>
</dbReference>
<protein>
    <recommendedName>
        <fullName evidence="1">PPC domain-containing protein</fullName>
    </recommendedName>
</protein>
<evidence type="ECO:0000259" key="1">
    <source>
        <dbReference type="PROSITE" id="PS51742"/>
    </source>
</evidence>
<dbReference type="AlphaFoldDB" id="A0A1G1ZB52"/>
<organism evidence="2 3">
    <name type="scientific">Candidatus Colwellbacteria bacterium RIFCSPLOWO2_12_FULL_46_17</name>
    <dbReference type="NCBI Taxonomy" id="1797695"/>
    <lineage>
        <taxon>Bacteria</taxon>
        <taxon>Candidatus Colwelliibacteriota</taxon>
    </lineage>
</organism>
<dbReference type="EMBL" id="MHJD01000037">
    <property type="protein sequence ID" value="OGY61871.1"/>
    <property type="molecule type" value="Genomic_DNA"/>
</dbReference>
<dbReference type="CDD" id="cd11378">
    <property type="entry name" value="DUF296"/>
    <property type="match status" value="1"/>
</dbReference>
<dbReference type="InterPro" id="IPR005175">
    <property type="entry name" value="PPC_dom"/>
</dbReference>
<accession>A0A1G1ZB52</accession>
<evidence type="ECO:0000313" key="2">
    <source>
        <dbReference type="EMBL" id="OGY61871.1"/>
    </source>
</evidence>
<proteinExistence type="predicted"/>
<sequence>MELASSDDEKMAIRFDPGEEVVSGLISFAKDSGIDAAFISGIGSASEVELGFYNALKKEYRKTVFTEPLEVLDMTGNLGLLDTEITVHLHGSFGRPNFEMLGGHIHRLVVNTTVEVMLDTMGGEMRRAYDEETGLNILSS</sequence>
<dbReference type="PANTHER" id="PTHR34988">
    <property type="entry name" value="PROTEIN, PUTATIVE-RELATED"/>
    <property type="match status" value="1"/>
</dbReference>
<feature type="domain" description="PPC" evidence="1">
    <location>
        <begin position="5"/>
        <end position="140"/>
    </location>
</feature>
<dbReference type="InterPro" id="IPR025707">
    <property type="entry name" value="DNA_bp_PD1"/>
</dbReference>
<dbReference type="Gene3D" id="3.30.1330.80">
    <property type="entry name" value="Hypothetical protein, similar to alpha- acetolactate decarboxylase, domain 2"/>
    <property type="match status" value="1"/>
</dbReference>
<comment type="caution">
    <text evidence="2">The sequence shown here is derived from an EMBL/GenBank/DDBJ whole genome shotgun (WGS) entry which is preliminary data.</text>
</comment>
<dbReference type="PROSITE" id="PS51742">
    <property type="entry name" value="PPC"/>
    <property type="match status" value="1"/>
</dbReference>
<dbReference type="Proteomes" id="UP000177801">
    <property type="component" value="Unassembled WGS sequence"/>
</dbReference>
<evidence type="ECO:0000313" key="3">
    <source>
        <dbReference type="Proteomes" id="UP000177801"/>
    </source>
</evidence>
<dbReference type="PIRSF" id="PIRSF016702">
    <property type="entry name" value="DNA_bp_PD1"/>
    <property type="match status" value="1"/>
</dbReference>
<reference evidence="2 3" key="1">
    <citation type="journal article" date="2016" name="Nat. Commun.">
        <title>Thousands of microbial genomes shed light on interconnected biogeochemical processes in an aquifer system.</title>
        <authorList>
            <person name="Anantharaman K."/>
            <person name="Brown C.T."/>
            <person name="Hug L.A."/>
            <person name="Sharon I."/>
            <person name="Castelle C.J."/>
            <person name="Probst A.J."/>
            <person name="Thomas B.C."/>
            <person name="Singh A."/>
            <person name="Wilkins M.J."/>
            <person name="Karaoz U."/>
            <person name="Brodie E.L."/>
            <person name="Williams K.H."/>
            <person name="Hubbard S.S."/>
            <person name="Banfield J.F."/>
        </authorList>
    </citation>
    <scope>NUCLEOTIDE SEQUENCE [LARGE SCALE GENOMIC DNA]</scope>
</reference>
<gene>
    <name evidence="2" type="ORF">A3G58_01230</name>
</gene>
<dbReference type="Pfam" id="PF03479">
    <property type="entry name" value="PCC"/>
    <property type="match status" value="1"/>
</dbReference>
<dbReference type="SUPFAM" id="SSF117856">
    <property type="entry name" value="AF0104/ALDC/Ptd012-like"/>
    <property type="match status" value="1"/>
</dbReference>